<dbReference type="PROSITE" id="PS50878">
    <property type="entry name" value="RT_POL"/>
    <property type="match status" value="1"/>
</dbReference>
<protein>
    <recommendedName>
        <fullName evidence="1">Reverse transcriptase domain-containing protein</fullName>
    </recommendedName>
</protein>
<name>A0A803PIR5_CANSA</name>
<reference evidence="2" key="2">
    <citation type="submission" date="2021-03" db="UniProtKB">
        <authorList>
            <consortium name="EnsemblPlants"/>
        </authorList>
    </citation>
    <scope>IDENTIFICATION</scope>
</reference>
<evidence type="ECO:0000259" key="1">
    <source>
        <dbReference type="PROSITE" id="PS50878"/>
    </source>
</evidence>
<dbReference type="Gene3D" id="3.60.10.10">
    <property type="entry name" value="Endonuclease/exonuclease/phosphatase"/>
    <property type="match status" value="1"/>
</dbReference>
<dbReference type="Proteomes" id="UP000596661">
    <property type="component" value="Chromosome 4"/>
</dbReference>
<dbReference type="PANTHER" id="PTHR33116:SF78">
    <property type="entry name" value="OS12G0587133 PROTEIN"/>
    <property type="match status" value="1"/>
</dbReference>
<dbReference type="EnsemblPlants" id="evm.model.04.790">
    <property type="protein sequence ID" value="cds.evm.model.04.790"/>
    <property type="gene ID" value="evm.TU.04.790"/>
</dbReference>
<dbReference type="PANTHER" id="PTHR33116">
    <property type="entry name" value="REVERSE TRANSCRIPTASE ZINC-BINDING DOMAIN-CONTAINING PROTEIN-RELATED-RELATED"/>
    <property type="match status" value="1"/>
</dbReference>
<proteinExistence type="predicted"/>
<sequence length="578" mass="66310">MVFGGLQCDEKSGEKLNSSSCTKSIKVFDELIREMRLIDPNLNNGRFTWSSFRATPICSRLDRFLFTCKWNGLFPFVRQEMLVRLVSDHNPIVIDSNPPKWGPGLFRFDNLWLEHNSFSKLLEGWWKNASAIGWPGTKLMCKLKKVQKNIKEWSKSVYGNKKVAENALERRILALDKIEGINLSNQSLAEDRRNLKREWQRYVFEEERSLWLKSKCKWAKEGDANSRMFHNLLNARKARNTISRIEKTDGSTLDKEEEIVAELIDFFSKLYTYERRPGWGLEGIKWQQISESLATDLERPFEEDEIKEAIFKCEVFKAIEREGRIEGSINETFICLIPKKLNSCMVKDFRPISLTTSVYKIIAKVLAARLRVEDYRCRDKSGLVFKIDFEKAYDRVEWDFLDLVRTKKGTRGNFKGSRGLRQGDPVSPFLFTLVVDVLGRMIDQAVNSSIFLEFLVGKDKVHVNHLQFANDTLLFANDEASLQILTRIVGAFCAVLGLKVNMNKSQVLGISMYESVVALCASQIGCEVGNWPMSYLGIPLGGSPRKKLFWAPVLEKCAKKPNGWKASFLSRGGRLTLV</sequence>
<dbReference type="Gramene" id="evm.model.04.790">
    <property type="protein sequence ID" value="cds.evm.model.04.790"/>
    <property type="gene ID" value="evm.TU.04.790"/>
</dbReference>
<dbReference type="InterPro" id="IPR000477">
    <property type="entry name" value="RT_dom"/>
</dbReference>
<dbReference type="EMBL" id="UZAU01000368">
    <property type="status" value="NOT_ANNOTATED_CDS"/>
    <property type="molecule type" value="Genomic_DNA"/>
</dbReference>
<evidence type="ECO:0000313" key="3">
    <source>
        <dbReference type="Proteomes" id="UP000596661"/>
    </source>
</evidence>
<dbReference type="OMA" id="FRATPIC"/>
<dbReference type="SUPFAM" id="SSF56219">
    <property type="entry name" value="DNase I-like"/>
    <property type="match status" value="1"/>
</dbReference>
<reference evidence="2" key="1">
    <citation type="submission" date="2018-11" db="EMBL/GenBank/DDBJ databases">
        <authorList>
            <person name="Grassa J C."/>
        </authorList>
    </citation>
    <scope>NUCLEOTIDE SEQUENCE [LARGE SCALE GENOMIC DNA]</scope>
</reference>
<dbReference type="InterPro" id="IPR036691">
    <property type="entry name" value="Endo/exonu/phosph_ase_sf"/>
</dbReference>
<dbReference type="CDD" id="cd01650">
    <property type="entry name" value="RT_nLTR_like"/>
    <property type="match status" value="1"/>
</dbReference>
<dbReference type="InterPro" id="IPR043502">
    <property type="entry name" value="DNA/RNA_pol_sf"/>
</dbReference>
<keyword evidence="3" id="KW-1185">Reference proteome</keyword>
<feature type="domain" description="Reverse transcriptase" evidence="1">
    <location>
        <begin position="318"/>
        <end position="540"/>
    </location>
</feature>
<dbReference type="Pfam" id="PF00078">
    <property type="entry name" value="RVT_1"/>
    <property type="match status" value="1"/>
</dbReference>
<dbReference type="SUPFAM" id="SSF56672">
    <property type="entry name" value="DNA/RNA polymerases"/>
    <property type="match status" value="1"/>
</dbReference>
<organism evidence="2 3">
    <name type="scientific">Cannabis sativa</name>
    <name type="common">Hemp</name>
    <name type="synonym">Marijuana</name>
    <dbReference type="NCBI Taxonomy" id="3483"/>
    <lineage>
        <taxon>Eukaryota</taxon>
        <taxon>Viridiplantae</taxon>
        <taxon>Streptophyta</taxon>
        <taxon>Embryophyta</taxon>
        <taxon>Tracheophyta</taxon>
        <taxon>Spermatophyta</taxon>
        <taxon>Magnoliopsida</taxon>
        <taxon>eudicotyledons</taxon>
        <taxon>Gunneridae</taxon>
        <taxon>Pentapetalae</taxon>
        <taxon>rosids</taxon>
        <taxon>fabids</taxon>
        <taxon>Rosales</taxon>
        <taxon>Cannabaceae</taxon>
        <taxon>Cannabis</taxon>
    </lineage>
</organism>
<dbReference type="AlphaFoldDB" id="A0A803PIR5"/>
<evidence type="ECO:0000313" key="2">
    <source>
        <dbReference type="EnsemblPlants" id="cds.evm.model.04.790"/>
    </source>
</evidence>
<accession>A0A803PIR5</accession>